<dbReference type="Pfam" id="PF00455">
    <property type="entry name" value="DeoRC"/>
    <property type="match status" value="1"/>
</dbReference>
<dbReference type="Gene3D" id="3.40.50.1360">
    <property type="match status" value="1"/>
</dbReference>
<keyword evidence="2 5" id="KW-0238">DNA-binding</keyword>
<dbReference type="SMART" id="SM01134">
    <property type="entry name" value="DeoRC"/>
    <property type="match status" value="1"/>
</dbReference>
<dbReference type="Gene3D" id="1.10.10.10">
    <property type="entry name" value="Winged helix-like DNA-binding domain superfamily/Winged helix DNA-binding domain"/>
    <property type="match status" value="1"/>
</dbReference>
<keyword evidence="6" id="KW-1185">Reference proteome</keyword>
<dbReference type="Pfam" id="PF08220">
    <property type="entry name" value="HTH_DeoR"/>
    <property type="match status" value="1"/>
</dbReference>
<evidence type="ECO:0000256" key="1">
    <source>
        <dbReference type="ARBA" id="ARBA00023015"/>
    </source>
</evidence>
<dbReference type="InterPro" id="IPR036388">
    <property type="entry name" value="WH-like_DNA-bd_sf"/>
</dbReference>
<evidence type="ECO:0000313" key="5">
    <source>
        <dbReference type="EMBL" id="MCU7380284.1"/>
    </source>
</evidence>
<accession>A0A9J6QXR3</accession>
<dbReference type="InterPro" id="IPR037171">
    <property type="entry name" value="NagB/RpiA_transferase-like"/>
</dbReference>
<dbReference type="SUPFAM" id="SSF100950">
    <property type="entry name" value="NagB/RpiA/CoA transferase-like"/>
    <property type="match status" value="1"/>
</dbReference>
<name>A0A9J6QXR3_9FIRM</name>
<evidence type="ECO:0000259" key="4">
    <source>
        <dbReference type="PROSITE" id="PS51000"/>
    </source>
</evidence>
<dbReference type="InterPro" id="IPR018356">
    <property type="entry name" value="Tscrpt_reg_HTH_DeoR_CS"/>
</dbReference>
<dbReference type="SUPFAM" id="SSF46785">
    <property type="entry name" value="Winged helix' DNA-binding domain"/>
    <property type="match status" value="1"/>
</dbReference>
<dbReference type="GO" id="GO:0003677">
    <property type="term" value="F:DNA binding"/>
    <property type="evidence" value="ECO:0007669"/>
    <property type="project" value="UniProtKB-KW"/>
</dbReference>
<keyword evidence="3" id="KW-0804">Transcription</keyword>
<dbReference type="SMART" id="SM00420">
    <property type="entry name" value="HTH_DEOR"/>
    <property type="match status" value="1"/>
</dbReference>
<dbReference type="AlphaFoldDB" id="A0A9J6QXR3"/>
<proteinExistence type="predicted"/>
<keyword evidence="1" id="KW-0805">Transcription regulation</keyword>
<dbReference type="GO" id="GO:0003700">
    <property type="term" value="F:DNA-binding transcription factor activity"/>
    <property type="evidence" value="ECO:0007669"/>
    <property type="project" value="InterPro"/>
</dbReference>
<feature type="domain" description="HTH deoR-type" evidence="4">
    <location>
        <begin position="3"/>
        <end position="58"/>
    </location>
</feature>
<dbReference type="PANTHER" id="PTHR30363">
    <property type="entry name" value="HTH-TYPE TRANSCRIPTIONAL REGULATOR SRLR-RELATED"/>
    <property type="match status" value="1"/>
</dbReference>
<dbReference type="EMBL" id="JAOSHN010000009">
    <property type="protein sequence ID" value="MCU7380284.1"/>
    <property type="molecule type" value="Genomic_DNA"/>
</dbReference>
<evidence type="ECO:0000256" key="2">
    <source>
        <dbReference type="ARBA" id="ARBA00023125"/>
    </source>
</evidence>
<protein>
    <submittedName>
        <fullName evidence="5">DeoR/GlpR family DNA-binding transcription regulator</fullName>
    </submittedName>
</protein>
<dbReference type="PRINTS" id="PR00037">
    <property type="entry name" value="HTHLACR"/>
</dbReference>
<dbReference type="PROSITE" id="PS00894">
    <property type="entry name" value="HTH_DEOR_1"/>
    <property type="match status" value="1"/>
</dbReference>
<comment type="caution">
    <text evidence="5">The sequence shown here is derived from an EMBL/GenBank/DDBJ whole genome shotgun (WGS) entry which is preliminary data.</text>
</comment>
<dbReference type="InterPro" id="IPR036390">
    <property type="entry name" value="WH_DNA-bd_sf"/>
</dbReference>
<evidence type="ECO:0000256" key="3">
    <source>
        <dbReference type="ARBA" id="ARBA00023163"/>
    </source>
</evidence>
<organism evidence="5 6">
    <name type="scientific">Hominibacterium faecale</name>
    <dbReference type="NCBI Taxonomy" id="2839743"/>
    <lineage>
        <taxon>Bacteria</taxon>
        <taxon>Bacillati</taxon>
        <taxon>Bacillota</taxon>
        <taxon>Clostridia</taxon>
        <taxon>Peptostreptococcales</taxon>
        <taxon>Anaerovoracaceae</taxon>
        <taxon>Hominibacterium</taxon>
    </lineage>
</organism>
<dbReference type="Proteomes" id="UP001065549">
    <property type="component" value="Unassembled WGS sequence"/>
</dbReference>
<dbReference type="RefSeq" id="WP_148395370.1">
    <property type="nucleotide sequence ID" value="NZ_JAJAGH010000001.1"/>
</dbReference>
<reference evidence="5" key="1">
    <citation type="submission" date="2022-09" db="EMBL/GenBank/DDBJ databases">
        <title>Culturomic study of gut microbiota in children with autism spectrum disorder.</title>
        <authorList>
            <person name="Efimov B.A."/>
            <person name="Chaplin A.V."/>
            <person name="Sokolova S.R."/>
            <person name="Pikina A.P."/>
            <person name="Korzhanova M."/>
            <person name="Belova V."/>
            <person name="Korostin D."/>
        </authorList>
    </citation>
    <scope>NUCLEOTIDE SEQUENCE</scope>
    <source>
        <strain evidence="5">ASD5510</strain>
    </source>
</reference>
<dbReference type="InterPro" id="IPR014036">
    <property type="entry name" value="DeoR-like_C"/>
</dbReference>
<dbReference type="PANTHER" id="PTHR30363:SF56">
    <property type="entry name" value="TRANSCRIPTIONAL REGULATOR, DEOR FAMILY"/>
    <property type="match status" value="1"/>
</dbReference>
<gene>
    <name evidence="5" type="ORF">OBO34_18300</name>
</gene>
<dbReference type="InterPro" id="IPR050313">
    <property type="entry name" value="Carb_Metab_HTH_regulators"/>
</dbReference>
<evidence type="ECO:0000313" key="6">
    <source>
        <dbReference type="Proteomes" id="UP001065549"/>
    </source>
</evidence>
<sequence length="250" mass="27838">MLQDERHEKILNELKIKHAVKVTSLAKELGISESTIRRDINELHQMGRLKRVFGGAVSVSADMASRETDVAARSQINIEEKERIARYAATMINDNDFVFIDAGTTTERMIGYLEKKNVTYVTNGIVHAKKLIQKGFNAYIIGGLLRPSTEAAIGTAAIASMSRYNFTKCFMGTNGIDIERGFSTPDIGEAAVKTEAMKQSYESFVLADHAKFGLISSVTFAGLEDACILTDWTPDARYRQFTIIKEIERL</sequence>
<dbReference type="InterPro" id="IPR001034">
    <property type="entry name" value="DeoR_HTH"/>
</dbReference>
<dbReference type="PROSITE" id="PS51000">
    <property type="entry name" value="HTH_DEOR_2"/>
    <property type="match status" value="1"/>
</dbReference>